<feature type="compositionally biased region" description="Basic residues" evidence="1">
    <location>
        <begin position="89"/>
        <end position="98"/>
    </location>
</feature>
<keyword evidence="3" id="KW-1185">Reference proteome</keyword>
<feature type="compositionally biased region" description="Pro residues" evidence="1">
    <location>
        <begin position="1"/>
        <end position="19"/>
    </location>
</feature>
<sequence>MNRKFLPPPPPTPTRPLPSPHKNDALTKTSVEYFVRMKPFKWRIVLLEDTCDSQIRALCGHHHLDIIAYRIHNKSKKVISESFEQISSKRGKKKKRQAQHWSQTTASLSAPTKSASSPRRWEV</sequence>
<accession>A0AAV3ZK93</accession>
<feature type="region of interest" description="Disordered" evidence="1">
    <location>
        <begin position="82"/>
        <end position="123"/>
    </location>
</feature>
<dbReference type="AlphaFoldDB" id="A0AAV3ZK93"/>
<reference evidence="2 3" key="1">
    <citation type="journal article" date="2021" name="Elife">
        <title>Chloroplast acquisition without the gene transfer in kleptoplastic sea slugs, Plakobranchus ocellatus.</title>
        <authorList>
            <person name="Maeda T."/>
            <person name="Takahashi S."/>
            <person name="Yoshida T."/>
            <person name="Shimamura S."/>
            <person name="Takaki Y."/>
            <person name="Nagai Y."/>
            <person name="Toyoda A."/>
            <person name="Suzuki Y."/>
            <person name="Arimoto A."/>
            <person name="Ishii H."/>
            <person name="Satoh N."/>
            <person name="Nishiyama T."/>
            <person name="Hasebe M."/>
            <person name="Maruyama T."/>
            <person name="Minagawa J."/>
            <person name="Obokata J."/>
            <person name="Shigenobu S."/>
        </authorList>
    </citation>
    <scope>NUCLEOTIDE SEQUENCE [LARGE SCALE GENOMIC DNA]</scope>
</reference>
<comment type="caution">
    <text evidence="2">The sequence shown here is derived from an EMBL/GenBank/DDBJ whole genome shotgun (WGS) entry which is preliminary data.</text>
</comment>
<gene>
    <name evidence="2" type="ORF">PoB_002207000</name>
</gene>
<evidence type="ECO:0000313" key="2">
    <source>
        <dbReference type="EMBL" id="GFN95564.1"/>
    </source>
</evidence>
<evidence type="ECO:0000313" key="3">
    <source>
        <dbReference type="Proteomes" id="UP000735302"/>
    </source>
</evidence>
<feature type="region of interest" description="Disordered" evidence="1">
    <location>
        <begin position="1"/>
        <end position="24"/>
    </location>
</feature>
<protein>
    <submittedName>
        <fullName evidence="2">Uncharacterized protein</fullName>
    </submittedName>
</protein>
<dbReference type="Proteomes" id="UP000735302">
    <property type="component" value="Unassembled WGS sequence"/>
</dbReference>
<dbReference type="EMBL" id="BLXT01002517">
    <property type="protein sequence ID" value="GFN95564.1"/>
    <property type="molecule type" value="Genomic_DNA"/>
</dbReference>
<feature type="compositionally biased region" description="Polar residues" evidence="1">
    <location>
        <begin position="99"/>
        <end position="117"/>
    </location>
</feature>
<name>A0AAV3ZK93_9GAST</name>
<proteinExistence type="predicted"/>
<evidence type="ECO:0000256" key="1">
    <source>
        <dbReference type="SAM" id="MobiDB-lite"/>
    </source>
</evidence>
<organism evidence="2 3">
    <name type="scientific">Plakobranchus ocellatus</name>
    <dbReference type="NCBI Taxonomy" id="259542"/>
    <lineage>
        <taxon>Eukaryota</taxon>
        <taxon>Metazoa</taxon>
        <taxon>Spiralia</taxon>
        <taxon>Lophotrochozoa</taxon>
        <taxon>Mollusca</taxon>
        <taxon>Gastropoda</taxon>
        <taxon>Heterobranchia</taxon>
        <taxon>Euthyneura</taxon>
        <taxon>Panpulmonata</taxon>
        <taxon>Sacoglossa</taxon>
        <taxon>Placobranchoidea</taxon>
        <taxon>Plakobranchidae</taxon>
        <taxon>Plakobranchus</taxon>
    </lineage>
</organism>